<reference evidence="1" key="1">
    <citation type="journal article" date="2014" name="Front. Microbiol.">
        <title>High frequency of phylogenetically diverse reductive dehalogenase-homologous genes in deep subseafloor sedimentary metagenomes.</title>
        <authorList>
            <person name="Kawai M."/>
            <person name="Futagami T."/>
            <person name="Toyoda A."/>
            <person name="Takaki Y."/>
            <person name="Nishi S."/>
            <person name="Hori S."/>
            <person name="Arai W."/>
            <person name="Tsubouchi T."/>
            <person name="Morono Y."/>
            <person name="Uchiyama I."/>
            <person name="Ito T."/>
            <person name="Fujiyama A."/>
            <person name="Inagaki F."/>
            <person name="Takami H."/>
        </authorList>
    </citation>
    <scope>NUCLEOTIDE SEQUENCE</scope>
    <source>
        <strain evidence="1">Expedition CK06-06</strain>
    </source>
</reference>
<dbReference type="AlphaFoldDB" id="X1ECU4"/>
<name>X1ECU4_9ZZZZ</name>
<feature type="non-terminal residue" evidence="1">
    <location>
        <position position="1"/>
    </location>
</feature>
<accession>X1ECU4</accession>
<dbReference type="SUPFAM" id="SSF53850">
    <property type="entry name" value="Periplasmic binding protein-like II"/>
    <property type="match status" value="1"/>
</dbReference>
<evidence type="ECO:0008006" key="2">
    <source>
        <dbReference type="Google" id="ProtNLM"/>
    </source>
</evidence>
<gene>
    <name evidence="1" type="ORF">S03H2_03794</name>
</gene>
<sequence>NTTGGSWAGPVFKQSKHPEATYDFLAFMATEPANMWNATRGWTGVDPGRTFVFIKPYGPATTEDYVKRGWDAGDATEYSEGYYKNFYNPLMYPYLRIPGSVDYHNVLDIYLSEAVTGTVSPEEALKKIYEEWEETTDQLDREEQIKLYRESIGY</sequence>
<proteinExistence type="predicted"/>
<protein>
    <recommendedName>
        <fullName evidence="2">ABC transporter substrate-binding protein</fullName>
    </recommendedName>
</protein>
<comment type="caution">
    <text evidence="1">The sequence shown here is derived from an EMBL/GenBank/DDBJ whole genome shotgun (WGS) entry which is preliminary data.</text>
</comment>
<organism evidence="1">
    <name type="scientific">marine sediment metagenome</name>
    <dbReference type="NCBI Taxonomy" id="412755"/>
    <lineage>
        <taxon>unclassified sequences</taxon>
        <taxon>metagenomes</taxon>
        <taxon>ecological metagenomes</taxon>
    </lineage>
</organism>
<dbReference type="EMBL" id="BARU01001442">
    <property type="protein sequence ID" value="GAH31106.1"/>
    <property type="molecule type" value="Genomic_DNA"/>
</dbReference>
<dbReference type="Gene3D" id="3.40.190.10">
    <property type="entry name" value="Periplasmic binding protein-like II"/>
    <property type="match status" value="1"/>
</dbReference>
<evidence type="ECO:0000313" key="1">
    <source>
        <dbReference type="EMBL" id="GAH31106.1"/>
    </source>
</evidence>